<dbReference type="Proteomes" id="UP000036932">
    <property type="component" value="Unassembled WGS sequence"/>
</dbReference>
<feature type="transmembrane region" description="Helical" evidence="1">
    <location>
        <begin position="83"/>
        <end position="101"/>
    </location>
</feature>
<feature type="transmembrane region" description="Helical" evidence="1">
    <location>
        <begin position="107"/>
        <end position="128"/>
    </location>
</feature>
<dbReference type="EMBL" id="LIUT01000006">
    <property type="protein sequence ID" value="KOR76602.1"/>
    <property type="molecule type" value="Genomic_DNA"/>
</dbReference>
<keyword evidence="4" id="KW-1185">Reference proteome</keyword>
<keyword evidence="1" id="KW-0472">Membrane</keyword>
<gene>
    <name evidence="3" type="ORF">AM231_21840</name>
</gene>
<dbReference type="RefSeq" id="WP_054404497.1">
    <property type="nucleotide sequence ID" value="NZ_LIUT01000006.1"/>
</dbReference>
<dbReference type="AlphaFoldDB" id="A0A0M1N340"/>
<evidence type="ECO:0000259" key="2">
    <source>
        <dbReference type="Pfam" id="PF04892"/>
    </source>
</evidence>
<feature type="domain" description="VanZ-like" evidence="2">
    <location>
        <begin position="8"/>
        <end position="127"/>
    </location>
</feature>
<dbReference type="OrthoDB" id="2659829at2"/>
<organism evidence="3 4">
    <name type="scientific">Paenibacillus solani</name>
    <dbReference type="NCBI Taxonomy" id="1705565"/>
    <lineage>
        <taxon>Bacteria</taxon>
        <taxon>Bacillati</taxon>
        <taxon>Bacillota</taxon>
        <taxon>Bacilli</taxon>
        <taxon>Bacillales</taxon>
        <taxon>Paenibacillaceae</taxon>
        <taxon>Paenibacillus</taxon>
    </lineage>
</organism>
<dbReference type="PATRIC" id="fig|1705565.3.peg.482"/>
<name>A0A0M1N340_9BACL</name>
<dbReference type="InterPro" id="IPR006976">
    <property type="entry name" value="VanZ-like"/>
</dbReference>
<evidence type="ECO:0000313" key="3">
    <source>
        <dbReference type="EMBL" id="KOR76602.1"/>
    </source>
</evidence>
<reference evidence="4" key="1">
    <citation type="submission" date="2015-08" db="EMBL/GenBank/DDBJ databases">
        <title>Genome sequencing project for genomic taxonomy and phylogenomics of Bacillus-like bacteria.</title>
        <authorList>
            <person name="Liu B."/>
            <person name="Wang J."/>
            <person name="Zhu Y."/>
            <person name="Liu G."/>
            <person name="Chen Q."/>
            <person name="Chen Z."/>
            <person name="Lan J."/>
            <person name="Che J."/>
            <person name="Ge C."/>
            <person name="Shi H."/>
            <person name="Pan Z."/>
            <person name="Liu X."/>
        </authorList>
    </citation>
    <scope>NUCLEOTIDE SEQUENCE [LARGE SCALE GENOMIC DNA]</scope>
    <source>
        <strain evidence="4">FJAT-22460</strain>
    </source>
</reference>
<evidence type="ECO:0000313" key="4">
    <source>
        <dbReference type="Proteomes" id="UP000036932"/>
    </source>
</evidence>
<dbReference type="NCBIfam" id="NF037970">
    <property type="entry name" value="vanZ_1"/>
    <property type="match status" value="1"/>
</dbReference>
<proteinExistence type="predicted"/>
<protein>
    <recommendedName>
        <fullName evidence="2">VanZ-like domain-containing protein</fullName>
    </recommendedName>
</protein>
<evidence type="ECO:0000256" key="1">
    <source>
        <dbReference type="SAM" id="Phobius"/>
    </source>
</evidence>
<comment type="caution">
    <text evidence="3">The sequence shown here is derived from an EMBL/GenBank/DDBJ whole genome shotgun (WGS) entry which is preliminary data.</text>
</comment>
<dbReference type="Pfam" id="PF04892">
    <property type="entry name" value="VanZ"/>
    <property type="match status" value="1"/>
</dbReference>
<accession>A0A0M1N340</accession>
<keyword evidence="1" id="KW-0812">Transmembrane</keyword>
<feature type="transmembrane region" description="Helical" evidence="1">
    <location>
        <begin position="61"/>
        <end position="78"/>
    </location>
</feature>
<sequence length="140" mass="16433">MRIMLTFLWAIALFIFTCSVNFHHLISDHVVEFQFNPSPDWSELLRQDFQWNSSDWRLRKIGHFFGFFVLALLASNFGKRKSAYYLCVAYAGLTEILQLFFFRGGRIYDVINDSLGILLAYLLCLILLRKRINSHPSMKS</sequence>
<keyword evidence="1" id="KW-1133">Transmembrane helix</keyword>